<sequence length="656" mass="65895">MITSSARRLAAYVAACLLIVLAAAGTASAVPARPSALAPQGAPRPAAGPAPQDGSSPGRATFGVQPSGAKAPDARPNFSYGVTPGAAVSDHIAVWNYSTRPLTLRVYAADAINTEDGGFDLLAAGKKSKDAGAWVKLAQNQVTVKSRSKVIVGFTLTVPAKATPGDHIGGIVASLSGVRTDDKGDKVTVDQRVGARVYLRVAGALAPRLAVEDLHTSYHGTADPFGSGSATVTYTLRNTGNIRLAAHQTVRVHGMFGDARTAQPRDVPELLPGSSLRVTAAATGLFPSLRGTTTVTADPQAVHGDVAQAPMPRTTVSAGFWAVPWTLLAVLVVLLAGLTLLVVRYVRGRRGGPDRSGAGRSSAEKGPKRPRRSRAAAPAAMALAAAVLWAGAPHAAAAPAAQLTVTPGKGSSTQTITLTAAQACPAGTTNVIARIEGAGFPQGGQIVVGNSPLSTYPKAAAGGLSIPLTYTMRDYAMTAGFTTLRGTYTFTVTCLKGAFSHQGVQEFTGSLRFTSADAYRDGTQVPGVDPAASTDPNSDPAPTGPAAPGASSASGAPGASGQGAQPGASAGTSGGTAAPGQSAQPGQPAQPSQGATAGTSAGAGRTLDTAASTVRQGDNTPLVVWSVAGFAVAFLVLAAGAVHRVRGRRAARAQNT</sequence>
<evidence type="ECO:0000256" key="3">
    <source>
        <dbReference type="SAM" id="SignalP"/>
    </source>
</evidence>
<keyword evidence="3" id="KW-0732">Signal</keyword>
<keyword evidence="2" id="KW-0472">Membrane</keyword>
<comment type="caution">
    <text evidence="4">The sequence shown here is derived from an EMBL/GenBank/DDBJ whole genome shotgun (WGS) entry which is preliminary data.</text>
</comment>
<dbReference type="Proteomes" id="UP000749040">
    <property type="component" value="Unassembled WGS sequence"/>
</dbReference>
<gene>
    <name evidence="4" type="ORF">ITX44_04415</name>
</gene>
<keyword evidence="2" id="KW-0812">Transmembrane</keyword>
<name>A0ABS2TKB3_9ACTN</name>
<feature type="region of interest" description="Disordered" evidence="1">
    <location>
        <begin position="520"/>
        <end position="606"/>
    </location>
</feature>
<keyword evidence="2" id="KW-1133">Transmembrane helix</keyword>
<feature type="region of interest" description="Disordered" evidence="1">
    <location>
        <begin position="351"/>
        <end position="375"/>
    </location>
</feature>
<feature type="chain" id="PRO_5045638992" evidence="3">
    <location>
        <begin position="30"/>
        <end position="656"/>
    </location>
</feature>
<keyword evidence="5" id="KW-1185">Reference proteome</keyword>
<dbReference type="RefSeq" id="WP_205355647.1">
    <property type="nucleotide sequence ID" value="NZ_JADKYB010000002.1"/>
</dbReference>
<feature type="region of interest" description="Disordered" evidence="1">
    <location>
        <begin position="33"/>
        <end position="76"/>
    </location>
</feature>
<feature type="compositionally biased region" description="Low complexity" evidence="1">
    <location>
        <begin position="540"/>
        <end position="604"/>
    </location>
</feature>
<evidence type="ECO:0000256" key="1">
    <source>
        <dbReference type="SAM" id="MobiDB-lite"/>
    </source>
</evidence>
<dbReference type="EMBL" id="JADKYB010000002">
    <property type="protein sequence ID" value="MBM9503788.1"/>
    <property type="molecule type" value="Genomic_DNA"/>
</dbReference>
<organism evidence="4 5">
    <name type="scientific">Actinacidiphila acididurans</name>
    <dbReference type="NCBI Taxonomy" id="2784346"/>
    <lineage>
        <taxon>Bacteria</taxon>
        <taxon>Bacillati</taxon>
        <taxon>Actinomycetota</taxon>
        <taxon>Actinomycetes</taxon>
        <taxon>Kitasatosporales</taxon>
        <taxon>Streptomycetaceae</taxon>
        <taxon>Actinacidiphila</taxon>
    </lineage>
</organism>
<evidence type="ECO:0000313" key="4">
    <source>
        <dbReference type="EMBL" id="MBM9503788.1"/>
    </source>
</evidence>
<feature type="compositionally biased region" description="Low complexity" evidence="1">
    <location>
        <begin position="38"/>
        <end position="52"/>
    </location>
</feature>
<feature type="transmembrane region" description="Helical" evidence="2">
    <location>
        <begin position="622"/>
        <end position="642"/>
    </location>
</feature>
<feature type="signal peptide" evidence="3">
    <location>
        <begin position="1"/>
        <end position="29"/>
    </location>
</feature>
<evidence type="ECO:0000313" key="5">
    <source>
        <dbReference type="Proteomes" id="UP000749040"/>
    </source>
</evidence>
<feature type="transmembrane region" description="Helical" evidence="2">
    <location>
        <begin position="375"/>
        <end position="392"/>
    </location>
</feature>
<accession>A0ABS2TKB3</accession>
<feature type="transmembrane region" description="Helical" evidence="2">
    <location>
        <begin position="318"/>
        <end position="343"/>
    </location>
</feature>
<evidence type="ECO:0000256" key="2">
    <source>
        <dbReference type="SAM" id="Phobius"/>
    </source>
</evidence>
<proteinExistence type="predicted"/>
<protein>
    <submittedName>
        <fullName evidence="4">DUF916 domain-containing protein</fullName>
    </submittedName>
</protein>
<reference evidence="4 5" key="1">
    <citation type="submission" date="2021-01" db="EMBL/GenBank/DDBJ databases">
        <title>Streptomyces acididurans sp. nov., isolated from a peat swamp forest soil.</title>
        <authorList>
            <person name="Chantavorakit T."/>
            <person name="Duangmal K."/>
        </authorList>
    </citation>
    <scope>NUCLEOTIDE SEQUENCE [LARGE SCALE GENOMIC DNA]</scope>
    <source>
        <strain evidence="4 5">KK5PA1</strain>
    </source>
</reference>